<keyword evidence="2" id="KW-1185">Reference proteome</keyword>
<protein>
    <recommendedName>
        <fullName evidence="3">Lipoprotein</fullName>
    </recommendedName>
</protein>
<dbReference type="Proteomes" id="UP000074914">
    <property type="component" value="Chromosome"/>
</dbReference>
<name>A0ABM5Z2M1_9BURK</name>
<dbReference type="EMBL" id="CP013236">
    <property type="protein sequence ID" value="AMP13203.1"/>
    <property type="molecule type" value="Genomic_DNA"/>
</dbReference>
<proteinExistence type="predicted"/>
<evidence type="ECO:0000313" key="1">
    <source>
        <dbReference type="EMBL" id="AMP13203.1"/>
    </source>
</evidence>
<organism evidence="1 2">
    <name type="scientific">Collimonas pratensis</name>
    <dbReference type="NCBI Taxonomy" id="279113"/>
    <lineage>
        <taxon>Bacteria</taxon>
        <taxon>Pseudomonadati</taxon>
        <taxon>Pseudomonadota</taxon>
        <taxon>Betaproteobacteria</taxon>
        <taxon>Burkholderiales</taxon>
        <taxon>Oxalobacteraceae</taxon>
        <taxon>Collimonas</taxon>
    </lineage>
</organism>
<reference evidence="1 2" key="1">
    <citation type="submission" date="2015-11" db="EMBL/GenBank/DDBJ databases">
        <title>Exploring the genomic traits of fungus-feeding bacterial genus Collimonas.</title>
        <authorList>
            <person name="Song C."/>
            <person name="Schmidt R."/>
            <person name="de Jager V."/>
            <person name="Krzyzanowska D."/>
            <person name="Jongedijk E."/>
            <person name="Cankar K."/>
            <person name="Beekwilder J."/>
            <person name="van Veen A."/>
            <person name="de Boer W."/>
            <person name="van Veen J.A."/>
            <person name="Garbeva P."/>
        </authorList>
    </citation>
    <scope>NUCLEOTIDE SEQUENCE [LARGE SCALE GENOMIC DNA]</scope>
    <source>
        <strain evidence="1 2">Ter291</strain>
    </source>
</reference>
<gene>
    <name evidence="1" type="ORF">CPter291_0924</name>
</gene>
<evidence type="ECO:0008006" key="3">
    <source>
        <dbReference type="Google" id="ProtNLM"/>
    </source>
</evidence>
<accession>A0ABM5Z2M1</accession>
<evidence type="ECO:0000313" key="2">
    <source>
        <dbReference type="Proteomes" id="UP000074914"/>
    </source>
</evidence>
<sequence length="41" mass="4294">MAFTLETGSCKSAPVSGVMFCAYTSDIPATANNIDPARKNL</sequence>